<evidence type="ECO:0000313" key="10">
    <source>
        <dbReference type="EMBL" id="MCD7107837.1"/>
    </source>
</evidence>
<dbReference type="GO" id="GO:0016887">
    <property type="term" value="F:ATP hydrolysis activity"/>
    <property type="evidence" value="ECO:0007669"/>
    <property type="project" value="InterPro"/>
</dbReference>
<dbReference type="InterPro" id="IPR012340">
    <property type="entry name" value="NA-bd_OB-fold"/>
</dbReference>
<evidence type="ECO:0000256" key="3">
    <source>
        <dbReference type="ARBA" id="ARBA00022448"/>
    </source>
</evidence>
<dbReference type="PROSITE" id="PS50893">
    <property type="entry name" value="ABC_TRANSPORTER_2"/>
    <property type="match status" value="1"/>
</dbReference>
<comment type="similarity">
    <text evidence="2">Belongs to the ABC transporter superfamily.</text>
</comment>
<keyword evidence="7 10" id="KW-0067">ATP-binding</keyword>
<keyword evidence="3" id="KW-0813">Transport</keyword>
<dbReference type="CDD" id="cd03301">
    <property type="entry name" value="ABC_MalK_N"/>
    <property type="match status" value="1"/>
</dbReference>
<dbReference type="Pfam" id="PF00005">
    <property type="entry name" value="ABC_tran"/>
    <property type="match status" value="1"/>
</dbReference>
<comment type="caution">
    <text evidence="10">The sequence shown here is derived from an EMBL/GenBank/DDBJ whole genome shotgun (WGS) entry which is preliminary data.</text>
</comment>
<evidence type="ECO:0000313" key="11">
    <source>
        <dbReference type="Proteomes" id="UP001139089"/>
    </source>
</evidence>
<dbReference type="SUPFAM" id="SSF52540">
    <property type="entry name" value="P-loop containing nucleoside triphosphate hydrolases"/>
    <property type="match status" value="1"/>
</dbReference>
<dbReference type="InterPro" id="IPR003439">
    <property type="entry name" value="ABC_transporter-like_ATP-bd"/>
</dbReference>
<dbReference type="Gene3D" id="2.40.50.140">
    <property type="entry name" value="Nucleic acid-binding proteins"/>
    <property type="match status" value="1"/>
</dbReference>
<organism evidence="10 11">
    <name type="scientific">Rhizobium quercicola</name>
    <dbReference type="NCBI Taxonomy" id="2901226"/>
    <lineage>
        <taxon>Bacteria</taxon>
        <taxon>Pseudomonadati</taxon>
        <taxon>Pseudomonadota</taxon>
        <taxon>Alphaproteobacteria</taxon>
        <taxon>Hyphomicrobiales</taxon>
        <taxon>Rhizobiaceae</taxon>
        <taxon>Rhizobium/Agrobacterium group</taxon>
        <taxon>Rhizobium</taxon>
    </lineage>
</organism>
<dbReference type="InterPro" id="IPR027417">
    <property type="entry name" value="P-loop_NTPase"/>
</dbReference>
<evidence type="ECO:0000256" key="4">
    <source>
        <dbReference type="ARBA" id="ARBA00022475"/>
    </source>
</evidence>
<sequence>MPSLQIDSVVKSYDSFAAIKGVSFTAEPGEFVVMVGPSGCGKSTLLRSIAGLETITSGAIRIDGRDITHAEPSDRGVAMVFQNYALYPHMTVAENMGFALKMAGRPKAEIAAAVAKAANILRIEEHLHKTPKQLSGGQKQRVAIGRAITRAPHVFLFDEPLSNLDAALRSQMRVELGRLHAELRATMVYVTHDQTEAMTMATRIVVMNAGRIEQVGAPLDLYNRPLNRFVAGFLGSPRMNFMKGRIVSAGARSVTVLAGGLPMPIQLEIEPDADLPAIGDVVTLGLRAEMFGQGAPGEIAIPARVAVVESLGRETLLYADAGDVRTFDSESQDGYLAAHRASQVMLRPGDPLILSIDPAAFYLFDANDRTLRFPAMSA</sequence>
<evidence type="ECO:0000256" key="7">
    <source>
        <dbReference type="ARBA" id="ARBA00022840"/>
    </source>
</evidence>
<keyword evidence="8" id="KW-0472">Membrane</keyword>
<dbReference type="InterPro" id="IPR015855">
    <property type="entry name" value="ABC_transpr_MalK-like"/>
</dbReference>
<dbReference type="GO" id="GO:0055052">
    <property type="term" value="C:ATP-binding cassette (ABC) transporter complex, substrate-binding subunit-containing"/>
    <property type="evidence" value="ECO:0007669"/>
    <property type="project" value="TreeGrafter"/>
</dbReference>
<dbReference type="AlphaFoldDB" id="A0A9X1NMN2"/>
<evidence type="ECO:0000256" key="6">
    <source>
        <dbReference type="ARBA" id="ARBA00022741"/>
    </source>
</evidence>
<dbReference type="Gene3D" id="3.40.50.300">
    <property type="entry name" value="P-loop containing nucleotide triphosphate hydrolases"/>
    <property type="match status" value="1"/>
</dbReference>
<dbReference type="PROSITE" id="PS00211">
    <property type="entry name" value="ABC_TRANSPORTER_1"/>
    <property type="match status" value="1"/>
</dbReference>
<dbReference type="GO" id="GO:1990060">
    <property type="term" value="C:maltose transport complex"/>
    <property type="evidence" value="ECO:0007669"/>
    <property type="project" value="TreeGrafter"/>
</dbReference>
<evidence type="ECO:0000259" key="9">
    <source>
        <dbReference type="PROSITE" id="PS50893"/>
    </source>
</evidence>
<keyword evidence="4" id="KW-1003">Cell membrane</keyword>
<dbReference type="InterPro" id="IPR047641">
    <property type="entry name" value="ABC_transpr_MalK/UgpC-like"/>
</dbReference>
<feature type="domain" description="ABC transporter" evidence="9">
    <location>
        <begin position="4"/>
        <end position="234"/>
    </location>
</feature>
<dbReference type="SMART" id="SM00382">
    <property type="entry name" value="AAA"/>
    <property type="match status" value="1"/>
</dbReference>
<dbReference type="FunFam" id="3.40.50.300:FF:000042">
    <property type="entry name" value="Maltose/maltodextrin ABC transporter, ATP-binding protein"/>
    <property type="match status" value="1"/>
</dbReference>
<keyword evidence="5" id="KW-0997">Cell inner membrane</keyword>
<dbReference type="InterPro" id="IPR017871">
    <property type="entry name" value="ABC_transporter-like_CS"/>
</dbReference>
<keyword evidence="11" id="KW-1185">Reference proteome</keyword>
<dbReference type="InterPro" id="IPR003593">
    <property type="entry name" value="AAA+_ATPase"/>
</dbReference>
<gene>
    <name evidence="10" type="ORF">LRX75_02165</name>
</gene>
<proteinExistence type="inferred from homology"/>
<evidence type="ECO:0000256" key="5">
    <source>
        <dbReference type="ARBA" id="ARBA00022519"/>
    </source>
</evidence>
<dbReference type="InterPro" id="IPR008995">
    <property type="entry name" value="Mo/tungstate-bd_C_term_dom"/>
</dbReference>
<name>A0A9X1NMN2_9HYPH</name>
<keyword evidence="6" id="KW-0547">Nucleotide-binding</keyword>
<dbReference type="PANTHER" id="PTHR43875">
    <property type="entry name" value="MALTODEXTRIN IMPORT ATP-BINDING PROTEIN MSMX"/>
    <property type="match status" value="1"/>
</dbReference>
<dbReference type="Pfam" id="PF17912">
    <property type="entry name" value="OB_MalK"/>
    <property type="match status" value="1"/>
</dbReference>
<dbReference type="GO" id="GO:0015423">
    <property type="term" value="F:ABC-type maltose transporter activity"/>
    <property type="evidence" value="ECO:0007669"/>
    <property type="project" value="TreeGrafter"/>
</dbReference>
<reference evidence="10" key="1">
    <citation type="submission" date="2021-12" db="EMBL/GenBank/DDBJ databases">
        <authorList>
            <person name="Li Y."/>
        </authorList>
    </citation>
    <scope>NUCLEOTIDE SEQUENCE</scope>
    <source>
        <strain evidence="10">DKSPLA3</strain>
    </source>
</reference>
<dbReference type="PANTHER" id="PTHR43875:SF3">
    <property type="entry name" value="MALTOSE_MALTODEXTRIN IMPORT ATP-BINDING PROTEIN MALK"/>
    <property type="match status" value="1"/>
</dbReference>
<evidence type="ECO:0000256" key="1">
    <source>
        <dbReference type="ARBA" id="ARBA00004417"/>
    </source>
</evidence>
<dbReference type="RefSeq" id="WP_231811557.1">
    <property type="nucleotide sequence ID" value="NZ_JAJOZR010000001.1"/>
</dbReference>
<dbReference type="NCBIfam" id="NF008653">
    <property type="entry name" value="PRK11650.1"/>
    <property type="match status" value="1"/>
</dbReference>
<dbReference type="InterPro" id="IPR040582">
    <property type="entry name" value="OB_MalK-like"/>
</dbReference>
<comment type="subcellular location">
    <subcellularLocation>
        <location evidence="1">Cell inner membrane</location>
        <topology evidence="1">Peripheral membrane protein</topology>
    </subcellularLocation>
</comment>
<dbReference type="SUPFAM" id="SSF50331">
    <property type="entry name" value="MOP-like"/>
    <property type="match status" value="1"/>
</dbReference>
<dbReference type="Proteomes" id="UP001139089">
    <property type="component" value="Unassembled WGS sequence"/>
</dbReference>
<evidence type="ECO:0000256" key="2">
    <source>
        <dbReference type="ARBA" id="ARBA00005417"/>
    </source>
</evidence>
<dbReference type="EMBL" id="JAJOZR010000001">
    <property type="protein sequence ID" value="MCD7107837.1"/>
    <property type="molecule type" value="Genomic_DNA"/>
</dbReference>
<evidence type="ECO:0000256" key="8">
    <source>
        <dbReference type="ARBA" id="ARBA00023136"/>
    </source>
</evidence>
<accession>A0A9X1NMN2</accession>
<dbReference type="GO" id="GO:0005524">
    <property type="term" value="F:ATP binding"/>
    <property type="evidence" value="ECO:0007669"/>
    <property type="project" value="UniProtKB-KW"/>
</dbReference>
<protein>
    <submittedName>
        <fullName evidence="10">ABC transporter ATP-binding protein</fullName>
    </submittedName>
</protein>
<dbReference type="Gene3D" id="2.40.50.100">
    <property type="match status" value="1"/>
</dbReference>